<dbReference type="EMBL" id="VFOW01000001">
    <property type="protein sequence ID" value="TQL77023.1"/>
    <property type="molecule type" value="Genomic_DNA"/>
</dbReference>
<dbReference type="Proteomes" id="UP000317043">
    <property type="component" value="Unassembled WGS sequence"/>
</dbReference>
<evidence type="ECO:0000313" key="2">
    <source>
        <dbReference type="Proteomes" id="UP000317043"/>
    </source>
</evidence>
<dbReference type="Pfam" id="PF13830">
    <property type="entry name" value="DUF4192"/>
    <property type="match status" value="1"/>
</dbReference>
<organism evidence="1 2">
    <name type="scientific">Stackebrandtia endophytica</name>
    <dbReference type="NCBI Taxonomy" id="1496996"/>
    <lineage>
        <taxon>Bacteria</taxon>
        <taxon>Bacillati</taxon>
        <taxon>Actinomycetota</taxon>
        <taxon>Actinomycetes</taxon>
        <taxon>Glycomycetales</taxon>
        <taxon>Glycomycetaceae</taxon>
        <taxon>Stackebrandtia</taxon>
    </lineage>
</organism>
<name>A0A543AWR9_9ACTN</name>
<accession>A0A543AWR9</accession>
<dbReference type="InParanoid" id="A0A543AWR9"/>
<dbReference type="RefSeq" id="WP_170183277.1">
    <property type="nucleotide sequence ID" value="NZ_JBHTGS010000001.1"/>
</dbReference>
<proteinExistence type="predicted"/>
<gene>
    <name evidence="1" type="ORF">FB566_2567</name>
</gene>
<dbReference type="InterPro" id="IPR025447">
    <property type="entry name" value="DUF4192"/>
</dbReference>
<keyword evidence="2" id="KW-1185">Reference proteome</keyword>
<reference evidence="1 2" key="1">
    <citation type="submission" date="2019-06" db="EMBL/GenBank/DDBJ databases">
        <title>Sequencing the genomes of 1000 actinobacteria strains.</title>
        <authorList>
            <person name="Klenk H.-P."/>
        </authorList>
    </citation>
    <scope>NUCLEOTIDE SEQUENCE [LARGE SCALE GENOMIC DNA]</scope>
    <source>
        <strain evidence="1 2">DSM 45928</strain>
    </source>
</reference>
<protein>
    <submittedName>
        <fullName evidence="1">Uncharacterized protein DUF4192</fullName>
    </submittedName>
</protein>
<dbReference type="AlphaFoldDB" id="A0A543AWR9"/>
<sequence>MNMKLTSAAPDISLRNPRDLLAAVPYLLGYRPTDSIVLIGLDGERIAVTGRAPLPKSEQSLEPIATIAKALRNNQVTSSIIIGYGPPAVVTRSVDRLRQAISDLDIEVVEILRVTGDRYWSYLCEDLRCCPVDGTPLSGPHSAVAAEFTAAGSQTQPDRDAVIRQLDPVTGDRQEAMSKAMTRLLNLVGDPVDSRMIIERGSAILSRCMDMAELPSPADIAWLSLALTEPGVMDQAMVAIDQAPIDYDGTSLWLWLTRHALPEYRATMAALLAYAAWRAGNGVLAIEALNVAVGTEPDHELATTMRRVLDAAIPPWTPMEPEPM</sequence>
<evidence type="ECO:0000313" key="1">
    <source>
        <dbReference type="EMBL" id="TQL77023.1"/>
    </source>
</evidence>
<comment type="caution">
    <text evidence="1">The sequence shown here is derived from an EMBL/GenBank/DDBJ whole genome shotgun (WGS) entry which is preliminary data.</text>
</comment>